<evidence type="ECO:0000256" key="1">
    <source>
        <dbReference type="ARBA" id="ARBA00004370"/>
    </source>
</evidence>
<dbReference type="Proteomes" id="UP001549110">
    <property type="component" value="Unassembled WGS sequence"/>
</dbReference>
<sequence>MARKPGSSPQAMKNRAAKTAAAIAPASALAQSAPAKKRVSPAQFFREVRAEARKITWTTRKETWITTVMVGIMVVLAALFFMVVDWLLGTGMNLLLSLANGG</sequence>
<keyword evidence="7 9" id="KW-0811">Translocation</keyword>
<keyword evidence="4 9" id="KW-0812">Transmembrane</keyword>
<comment type="subcellular location">
    <subcellularLocation>
        <location evidence="9">Cell membrane</location>
        <topology evidence="9">Single-pass membrane protein</topology>
    </subcellularLocation>
    <subcellularLocation>
        <location evidence="1">Membrane</location>
    </subcellularLocation>
</comment>
<dbReference type="NCBIfam" id="TIGR00964">
    <property type="entry name" value="secE_bact"/>
    <property type="match status" value="1"/>
</dbReference>
<accession>A0ABV2ELF1</accession>
<comment type="similarity">
    <text evidence="9">Belongs to the SecE/SEC61-gamma family.</text>
</comment>
<dbReference type="EMBL" id="JBEPLU010000002">
    <property type="protein sequence ID" value="MET3527872.1"/>
    <property type="molecule type" value="Genomic_DNA"/>
</dbReference>
<dbReference type="InterPro" id="IPR005807">
    <property type="entry name" value="SecE_bac"/>
</dbReference>
<keyword evidence="5 9" id="KW-0653">Protein transport</keyword>
<proteinExistence type="inferred from homology"/>
<feature type="transmembrane region" description="Helical" evidence="9">
    <location>
        <begin position="64"/>
        <end position="88"/>
    </location>
</feature>
<organism evidence="10 11">
    <name type="scientific">Phenylobacterium koreense</name>
    <dbReference type="NCBI Taxonomy" id="266125"/>
    <lineage>
        <taxon>Bacteria</taxon>
        <taxon>Pseudomonadati</taxon>
        <taxon>Pseudomonadota</taxon>
        <taxon>Alphaproteobacteria</taxon>
        <taxon>Caulobacterales</taxon>
        <taxon>Caulobacteraceae</taxon>
        <taxon>Phenylobacterium</taxon>
    </lineage>
</organism>
<evidence type="ECO:0000256" key="9">
    <source>
        <dbReference type="HAMAP-Rule" id="MF_00422"/>
    </source>
</evidence>
<comment type="function">
    <text evidence="9">Essential subunit of the Sec protein translocation channel SecYEG. Clamps together the 2 halves of SecY. May contact the channel plug during translocation.</text>
</comment>
<name>A0ABV2ELF1_9CAUL</name>
<keyword evidence="2 9" id="KW-0813">Transport</keyword>
<evidence type="ECO:0000313" key="11">
    <source>
        <dbReference type="Proteomes" id="UP001549110"/>
    </source>
</evidence>
<comment type="caution">
    <text evidence="10">The sequence shown here is derived from an EMBL/GenBank/DDBJ whole genome shotgun (WGS) entry which is preliminary data.</text>
</comment>
<dbReference type="PANTHER" id="PTHR33910">
    <property type="entry name" value="PROTEIN TRANSLOCASE SUBUNIT SECE"/>
    <property type="match status" value="1"/>
</dbReference>
<evidence type="ECO:0000256" key="7">
    <source>
        <dbReference type="ARBA" id="ARBA00023010"/>
    </source>
</evidence>
<dbReference type="PANTHER" id="PTHR33910:SF1">
    <property type="entry name" value="PROTEIN TRANSLOCASE SUBUNIT SECE"/>
    <property type="match status" value="1"/>
</dbReference>
<evidence type="ECO:0000256" key="3">
    <source>
        <dbReference type="ARBA" id="ARBA00022475"/>
    </source>
</evidence>
<keyword evidence="3 9" id="KW-1003">Cell membrane</keyword>
<dbReference type="Gene3D" id="1.20.5.1030">
    <property type="entry name" value="Preprotein translocase secy subunit"/>
    <property type="match status" value="1"/>
</dbReference>
<dbReference type="Pfam" id="PF00584">
    <property type="entry name" value="SecE"/>
    <property type="match status" value="1"/>
</dbReference>
<evidence type="ECO:0000313" key="10">
    <source>
        <dbReference type="EMBL" id="MET3527872.1"/>
    </source>
</evidence>
<evidence type="ECO:0000256" key="8">
    <source>
        <dbReference type="ARBA" id="ARBA00023136"/>
    </source>
</evidence>
<evidence type="ECO:0000256" key="4">
    <source>
        <dbReference type="ARBA" id="ARBA00022692"/>
    </source>
</evidence>
<dbReference type="InterPro" id="IPR001901">
    <property type="entry name" value="Translocase_SecE/Sec61-g"/>
</dbReference>
<keyword evidence="11" id="KW-1185">Reference proteome</keyword>
<evidence type="ECO:0000256" key="2">
    <source>
        <dbReference type="ARBA" id="ARBA00022448"/>
    </source>
</evidence>
<dbReference type="RefSeq" id="WP_331931899.1">
    <property type="nucleotide sequence ID" value="NZ_JBEPLU010000002.1"/>
</dbReference>
<dbReference type="HAMAP" id="MF_00422">
    <property type="entry name" value="SecE"/>
    <property type="match status" value="1"/>
</dbReference>
<reference evidence="10 11" key="1">
    <citation type="submission" date="2024-06" db="EMBL/GenBank/DDBJ databases">
        <title>Genomic Encyclopedia of Type Strains, Phase IV (KMG-IV): sequencing the most valuable type-strain genomes for metagenomic binning, comparative biology and taxonomic classification.</title>
        <authorList>
            <person name="Goeker M."/>
        </authorList>
    </citation>
    <scope>NUCLEOTIDE SEQUENCE [LARGE SCALE GENOMIC DNA]</scope>
    <source>
        <strain evidence="10 11">DSM 17809</strain>
    </source>
</reference>
<evidence type="ECO:0000256" key="6">
    <source>
        <dbReference type="ARBA" id="ARBA00022989"/>
    </source>
</evidence>
<comment type="subunit">
    <text evidence="9">Component of the Sec protein translocase complex. Heterotrimer consisting of SecY, SecE and SecG subunits. The heterotrimers can form oligomers, although 1 heterotrimer is thought to be able to translocate proteins. Interacts with the ribosome. Interacts with SecDF, and other proteins may be involved. Interacts with SecA.</text>
</comment>
<keyword evidence="8 9" id="KW-0472">Membrane</keyword>
<dbReference type="InterPro" id="IPR038379">
    <property type="entry name" value="SecE_sf"/>
</dbReference>
<gene>
    <name evidence="9" type="primary">secE</name>
    <name evidence="10" type="ORF">ABID41_002990</name>
</gene>
<keyword evidence="6 9" id="KW-1133">Transmembrane helix</keyword>
<protein>
    <recommendedName>
        <fullName evidence="9">Protein translocase subunit SecE</fullName>
    </recommendedName>
</protein>
<evidence type="ECO:0000256" key="5">
    <source>
        <dbReference type="ARBA" id="ARBA00022927"/>
    </source>
</evidence>